<dbReference type="SUPFAM" id="SSF81653">
    <property type="entry name" value="Calcium ATPase, transduction domain A"/>
    <property type="match status" value="1"/>
</dbReference>
<dbReference type="CDD" id="cd00371">
    <property type="entry name" value="HMA"/>
    <property type="match status" value="2"/>
</dbReference>
<dbReference type="GO" id="GO:0005524">
    <property type="term" value="F:ATP binding"/>
    <property type="evidence" value="ECO:0007669"/>
    <property type="project" value="UniProtKB-UniRule"/>
</dbReference>
<dbReference type="InterPro" id="IPR036163">
    <property type="entry name" value="HMA_dom_sf"/>
</dbReference>
<dbReference type="InterPro" id="IPR018303">
    <property type="entry name" value="ATPase_P-typ_P_site"/>
</dbReference>
<dbReference type="NCBIfam" id="TIGR00003">
    <property type="entry name" value="copper ion binding protein"/>
    <property type="match status" value="1"/>
</dbReference>
<evidence type="ECO:0000256" key="8">
    <source>
        <dbReference type="ARBA" id="ARBA00022737"/>
    </source>
</evidence>
<dbReference type="PRINTS" id="PR00119">
    <property type="entry name" value="CATATPASE"/>
</dbReference>
<dbReference type="GO" id="GO:0005507">
    <property type="term" value="F:copper ion binding"/>
    <property type="evidence" value="ECO:0007669"/>
    <property type="project" value="InterPro"/>
</dbReference>
<evidence type="ECO:0000256" key="3">
    <source>
        <dbReference type="ARBA" id="ARBA00012517"/>
    </source>
</evidence>
<dbReference type="Pfam" id="PF00122">
    <property type="entry name" value="E1-E2_ATPase"/>
    <property type="match status" value="1"/>
</dbReference>
<feature type="transmembrane region" description="Helical" evidence="18">
    <location>
        <begin position="475"/>
        <end position="495"/>
    </location>
</feature>
<dbReference type="NCBIfam" id="TIGR01525">
    <property type="entry name" value="ATPase-IB_hvy"/>
    <property type="match status" value="1"/>
</dbReference>
<keyword evidence="11 18" id="KW-0067">ATP-binding</keyword>
<evidence type="ECO:0000256" key="10">
    <source>
        <dbReference type="ARBA" id="ARBA00022796"/>
    </source>
</evidence>
<dbReference type="Proteomes" id="UP000199415">
    <property type="component" value="Unassembled WGS sequence"/>
</dbReference>
<feature type="transmembrane region" description="Helical" evidence="18">
    <location>
        <begin position="792"/>
        <end position="809"/>
    </location>
</feature>
<keyword evidence="7 18" id="KW-0479">Metal-binding</keyword>
<keyword evidence="9 18" id="KW-0547">Nucleotide-binding</keyword>
<feature type="transmembrane region" description="Helical" evidence="18">
    <location>
        <begin position="286"/>
        <end position="310"/>
    </location>
</feature>
<dbReference type="Pfam" id="PF00403">
    <property type="entry name" value="HMA"/>
    <property type="match status" value="2"/>
</dbReference>
<dbReference type="SUPFAM" id="SSF56784">
    <property type="entry name" value="HAD-like"/>
    <property type="match status" value="1"/>
</dbReference>
<evidence type="ECO:0000313" key="21">
    <source>
        <dbReference type="Proteomes" id="UP000199415"/>
    </source>
</evidence>
<dbReference type="InterPro" id="IPR008250">
    <property type="entry name" value="ATPase_P-typ_transduc_dom_A_sf"/>
</dbReference>
<keyword evidence="16" id="KW-0406">Ion transport</keyword>
<dbReference type="NCBIfam" id="TIGR01511">
    <property type="entry name" value="ATPase-IB1_Cu"/>
    <property type="match status" value="1"/>
</dbReference>
<dbReference type="Gene3D" id="3.40.50.1000">
    <property type="entry name" value="HAD superfamily/HAD-like"/>
    <property type="match status" value="1"/>
</dbReference>
<keyword evidence="6 18" id="KW-0812">Transmembrane</keyword>
<dbReference type="InterPro" id="IPR006122">
    <property type="entry name" value="HMA_Cu_ion-bd"/>
</dbReference>
<name>A0A1G7NAQ4_9PROT</name>
<feature type="transmembrane region" description="Helical" evidence="18">
    <location>
        <begin position="447"/>
        <end position="469"/>
    </location>
</feature>
<dbReference type="PANTHER" id="PTHR43520:SF8">
    <property type="entry name" value="P-TYPE CU(+) TRANSPORTER"/>
    <property type="match status" value="1"/>
</dbReference>
<dbReference type="SFLD" id="SFLDS00003">
    <property type="entry name" value="Haloacid_Dehalogenase"/>
    <property type="match status" value="1"/>
</dbReference>
<dbReference type="CDD" id="cd02094">
    <property type="entry name" value="P-type_ATPase_Cu-like"/>
    <property type="match status" value="1"/>
</dbReference>
<dbReference type="PANTHER" id="PTHR43520">
    <property type="entry name" value="ATP7, ISOFORM B"/>
    <property type="match status" value="1"/>
</dbReference>
<dbReference type="NCBIfam" id="TIGR01494">
    <property type="entry name" value="ATPase_P-type"/>
    <property type="match status" value="1"/>
</dbReference>
<dbReference type="Gene3D" id="3.30.70.100">
    <property type="match status" value="2"/>
</dbReference>
<evidence type="ECO:0000256" key="14">
    <source>
        <dbReference type="ARBA" id="ARBA00022989"/>
    </source>
</evidence>
<protein>
    <recommendedName>
        <fullName evidence="3">P-type Cu(+) transporter</fullName>
        <ecNumber evidence="3">7.2.2.8</ecNumber>
    </recommendedName>
</protein>
<evidence type="ECO:0000256" key="6">
    <source>
        <dbReference type="ARBA" id="ARBA00022692"/>
    </source>
</evidence>
<organism evidence="20 21">
    <name type="scientific">Limimonas halophila</name>
    <dbReference type="NCBI Taxonomy" id="1082479"/>
    <lineage>
        <taxon>Bacteria</taxon>
        <taxon>Pseudomonadati</taxon>
        <taxon>Pseudomonadota</taxon>
        <taxon>Alphaproteobacteria</taxon>
        <taxon>Rhodospirillales</taxon>
        <taxon>Rhodovibrionaceae</taxon>
        <taxon>Limimonas</taxon>
    </lineage>
</organism>
<evidence type="ECO:0000256" key="2">
    <source>
        <dbReference type="ARBA" id="ARBA00006024"/>
    </source>
</evidence>
<keyword evidence="4" id="KW-0813">Transport</keyword>
<dbReference type="GO" id="GO:0005886">
    <property type="term" value="C:plasma membrane"/>
    <property type="evidence" value="ECO:0007669"/>
    <property type="project" value="UniProtKB-SubCell"/>
</dbReference>
<feature type="domain" description="HMA" evidence="19">
    <location>
        <begin position="109"/>
        <end position="174"/>
    </location>
</feature>
<dbReference type="EMBL" id="FNCE01000002">
    <property type="protein sequence ID" value="SDF71036.1"/>
    <property type="molecule type" value="Genomic_DNA"/>
</dbReference>
<sequence length="844" mass="85761">MSAASEAAPAPRQPLTLPVQGMSCGGCAKTVQRHLAEVPGVASVRVDHTEGVARIEPDGAGPARDALEAAVREAGYSVGDAGAEAPAVTADAPAEAPRSGAHAARVAQGVHELTVQGMSCASCVNRIETALSEVPGVRRASVNLASKSARVEAAPSVTPEQLTSAVREAGYDAKPAGSTGSAASAAAREDSGAWTEWLLFAGAALLTLPLMAQMLFPLVGIPGHLPPLLQLALALPVQVGAGWRFYRTTWKELKRRSVNMDTLVALGTSAAFGLSLFHTVTLGDAMIAWGAGGGLYYEAAAAVVTLVLLGRILETRATQRAGAAVAALAALRPDTVRVVRDGETQTIRVDDVALGDLVLVRAGERVPVDGVVRDGESHADESLVTGESKPVAKAAGDAVVAGSINNDGLLRIEATAVGAGTTLDRIIDLVRAAQASKPPVQRLVDRVASVFVPAVIAVAVVTGAGWAIAGAGAEVALLNAVAVLVIACPCALGLATPTAVMVGTGVAARNGVLIRDAASLEAARGVTTVIFDKTGTLTEGRPSVRAVEPVDAERDTLLRLAASAEQESTHPLASAVVAYARDAGITPGAPETVTTTAGKGIVARVEGRTLVLGNAAQMAAYGVPTEAGEATAQQHGDRGWSTIWVGEAGEGGDRKLLGLLGVGDALKDGAAEAVAAIKDLGLTPVMLSGDTQRTAEAVARELGIERVLAGVLPDGKVDEVKRLRRNGEVVAMVGDGINDAPALAAADVGIAMGGGTDVALQSAGIALMRGDPRLVPRAIGVSRRTYGKIRQNLFWAFVYNTVAIPVAAAGLLSPVIAGAAMALSSVSVATNSLLLNRDTQSREA</sequence>
<dbReference type="OrthoDB" id="9760802at2"/>
<proteinExistence type="inferred from homology"/>
<dbReference type="InterPro" id="IPR001757">
    <property type="entry name" value="P_typ_ATPase"/>
</dbReference>
<dbReference type="SFLD" id="SFLDF00027">
    <property type="entry name" value="p-type_atpase"/>
    <property type="match status" value="1"/>
</dbReference>
<evidence type="ECO:0000256" key="12">
    <source>
        <dbReference type="ARBA" id="ARBA00022842"/>
    </source>
</evidence>
<dbReference type="InterPro" id="IPR023298">
    <property type="entry name" value="ATPase_P-typ_TM_dom_sf"/>
</dbReference>
<feature type="transmembrane region" description="Helical" evidence="18">
    <location>
        <begin position="197"/>
        <end position="216"/>
    </location>
</feature>
<dbReference type="GO" id="GO:0140581">
    <property type="term" value="F:P-type monovalent copper transporter activity"/>
    <property type="evidence" value="ECO:0007669"/>
    <property type="project" value="UniProtKB-EC"/>
</dbReference>
<evidence type="ECO:0000256" key="15">
    <source>
        <dbReference type="ARBA" id="ARBA00023008"/>
    </source>
</evidence>
<dbReference type="GO" id="GO:0043682">
    <property type="term" value="F:P-type divalent copper transporter activity"/>
    <property type="evidence" value="ECO:0007669"/>
    <property type="project" value="TreeGrafter"/>
</dbReference>
<dbReference type="Gene3D" id="3.40.1110.10">
    <property type="entry name" value="Calcium-transporting ATPase, cytoplasmic domain N"/>
    <property type="match status" value="1"/>
</dbReference>
<dbReference type="PRINTS" id="PR00943">
    <property type="entry name" value="CUATPASE"/>
</dbReference>
<dbReference type="PROSITE" id="PS01229">
    <property type="entry name" value="COF_2"/>
    <property type="match status" value="1"/>
</dbReference>
<dbReference type="AlphaFoldDB" id="A0A1G7NAQ4"/>
<dbReference type="InterPro" id="IPR006121">
    <property type="entry name" value="HMA_dom"/>
</dbReference>
<evidence type="ECO:0000259" key="19">
    <source>
        <dbReference type="PROSITE" id="PS50846"/>
    </source>
</evidence>
<reference evidence="20 21" key="1">
    <citation type="submission" date="2016-10" db="EMBL/GenBank/DDBJ databases">
        <authorList>
            <person name="de Groot N.N."/>
        </authorList>
    </citation>
    <scope>NUCLEOTIDE SEQUENCE [LARGE SCALE GENOMIC DNA]</scope>
    <source>
        <strain evidence="20 21">DSM 25584</strain>
    </source>
</reference>
<comment type="subcellular location">
    <subcellularLocation>
        <location evidence="1">Cell membrane</location>
        <topology evidence="1">Multi-pass membrane protein</topology>
    </subcellularLocation>
</comment>
<keyword evidence="17 18" id="KW-0472">Membrane</keyword>
<dbReference type="FunFam" id="2.70.150.10:FF:000020">
    <property type="entry name" value="Copper-exporting P-type ATPase A"/>
    <property type="match status" value="1"/>
</dbReference>
<keyword evidence="5 18" id="KW-1003">Cell membrane</keyword>
<dbReference type="SUPFAM" id="SSF81665">
    <property type="entry name" value="Calcium ATPase, transmembrane domain M"/>
    <property type="match status" value="1"/>
</dbReference>
<dbReference type="PRINTS" id="PR00942">
    <property type="entry name" value="CUATPASEI"/>
</dbReference>
<dbReference type="EC" id="7.2.2.8" evidence="3"/>
<evidence type="ECO:0000256" key="11">
    <source>
        <dbReference type="ARBA" id="ARBA00022840"/>
    </source>
</evidence>
<dbReference type="GO" id="GO:0016887">
    <property type="term" value="F:ATP hydrolysis activity"/>
    <property type="evidence" value="ECO:0007669"/>
    <property type="project" value="InterPro"/>
</dbReference>
<dbReference type="GO" id="GO:0055070">
    <property type="term" value="P:copper ion homeostasis"/>
    <property type="evidence" value="ECO:0007669"/>
    <property type="project" value="TreeGrafter"/>
</dbReference>
<evidence type="ECO:0000256" key="16">
    <source>
        <dbReference type="ARBA" id="ARBA00023065"/>
    </source>
</evidence>
<dbReference type="RefSeq" id="WP_090018737.1">
    <property type="nucleotide sequence ID" value="NZ_FNCE01000002.1"/>
</dbReference>
<dbReference type="InterPro" id="IPR044492">
    <property type="entry name" value="P_typ_ATPase_HD_dom"/>
</dbReference>
<evidence type="ECO:0000256" key="7">
    <source>
        <dbReference type="ARBA" id="ARBA00022723"/>
    </source>
</evidence>
<keyword evidence="14 18" id="KW-1133">Transmembrane helix</keyword>
<dbReference type="InterPro" id="IPR059000">
    <property type="entry name" value="ATPase_P-type_domA"/>
</dbReference>
<evidence type="ECO:0000256" key="18">
    <source>
        <dbReference type="RuleBase" id="RU362081"/>
    </source>
</evidence>
<feature type="domain" description="HMA" evidence="19">
    <location>
        <begin position="13"/>
        <end position="79"/>
    </location>
</feature>
<keyword evidence="8" id="KW-0677">Repeat</keyword>
<dbReference type="SUPFAM" id="SSF55008">
    <property type="entry name" value="HMA, heavy metal-associated domain"/>
    <property type="match status" value="2"/>
</dbReference>
<dbReference type="Pfam" id="PF00702">
    <property type="entry name" value="Hydrolase"/>
    <property type="match status" value="1"/>
</dbReference>
<dbReference type="GO" id="GO:0060003">
    <property type="term" value="P:copper ion export"/>
    <property type="evidence" value="ECO:0007669"/>
    <property type="project" value="UniProtKB-ARBA"/>
</dbReference>
<keyword evidence="13" id="KW-1278">Translocase</keyword>
<dbReference type="InterPro" id="IPR023299">
    <property type="entry name" value="ATPase_P-typ_cyto_dom_N"/>
</dbReference>
<dbReference type="InterPro" id="IPR023214">
    <property type="entry name" value="HAD_sf"/>
</dbReference>
<dbReference type="PROSITE" id="PS01047">
    <property type="entry name" value="HMA_1"/>
    <property type="match status" value="1"/>
</dbReference>
<dbReference type="FunFam" id="3.30.70.100:FF:000005">
    <property type="entry name" value="Copper-exporting P-type ATPase A"/>
    <property type="match status" value="1"/>
</dbReference>
<dbReference type="Gene3D" id="2.70.150.10">
    <property type="entry name" value="Calcium-transporting ATPase, cytoplasmic transduction domain A"/>
    <property type="match status" value="1"/>
</dbReference>
<keyword evidence="12" id="KW-0460">Magnesium</keyword>
<dbReference type="InterPro" id="IPR027256">
    <property type="entry name" value="P-typ_ATPase_IB"/>
</dbReference>
<evidence type="ECO:0000313" key="20">
    <source>
        <dbReference type="EMBL" id="SDF71036.1"/>
    </source>
</evidence>
<dbReference type="STRING" id="1082479.SAMN05216241_10289"/>
<dbReference type="PROSITE" id="PS00154">
    <property type="entry name" value="ATPASE_E1_E2"/>
    <property type="match status" value="1"/>
</dbReference>
<feature type="transmembrane region" description="Helical" evidence="18">
    <location>
        <begin position="228"/>
        <end position="246"/>
    </location>
</feature>
<keyword evidence="15" id="KW-0186">Copper</keyword>
<gene>
    <name evidence="20" type="ORF">SAMN05216241_10289</name>
</gene>
<feature type="transmembrane region" description="Helical" evidence="18">
    <location>
        <begin position="815"/>
        <end position="835"/>
    </location>
</feature>
<dbReference type="InterPro" id="IPR017969">
    <property type="entry name" value="Heavy-metal-associated_CS"/>
</dbReference>
<dbReference type="InterPro" id="IPR036412">
    <property type="entry name" value="HAD-like_sf"/>
</dbReference>
<evidence type="ECO:0000256" key="5">
    <source>
        <dbReference type="ARBA" id="ARBA00022475"/>
    </source>
</evidence>
<feature type="transmembrane region" description="Helical" evidence="18">
    <location>
        <begin position="258"/>
        <end position="280"/>
    </location>
</feature>
<keyword evidence="21" id="KW-1185">Reference proteome</keyword>
<evidence type="ECO:0000256" key="13">
    <source>
        <dbReference type="ARBA" id="ARBA00022967"/>
    </source>
</evidence>
<dbReference type="SFLD" id="SFLDG00002">
    <property type="entry name" value="C1.7:_P-type_atpase_like"/>
    <property type="match status" value="1"/>
</dbReference>
<evidence type="ECO:0000256" key="4">
    <source>
        <dbReference type="ARBA" id="ARBA00022448"/>
    </source>
</evidence>
<comment type="similarity">
    <text evidence="2 18">Belongs to the cation transport ATPase (P-type) (TC 3.A.3) family. Type IB subfamily.</text>
</comment>
<accession>A0A1G7NAQ4</accession>
<evidence type="ECO:0000256" key="9">
    <source>
        <dbReference type="ARBA" id="ARBA00022741"/>
    </source>
</evidence>
<keyword evidence="10" id="KW-0187">Copper transport</keyword>
<dbReference type="PROSITE" id="PS50846">
    <property type="entry name" value="HMA_2"/>
    <property type="match status" value="2"/>
</dbReference>
<evidence type="ECO:0000256" key="1">
    <source>
        <dbReference type="ARBA" id="ARBA00004651"/>
    </source>
</evidence>
<evidence type="ECO:0000256" key="17">
    <source>
        <dbReference type="ARBA" id="ARBA00023136"/>
    </source>
</evidence>